<comment type="similarity">
    <text evidence="1">Belongs to the peptidase A1 family.</text>
</comment>
<dbReference type="PROSITE" id="PS51767">
    <property type="entry name" value="PEPTIDASE_A1"/>
    <property type="match status" value="1"/>
</dbReference>
<dbReference type="Gene3D" id="2.40.70.10">
    <property type="entry name" value="Acid Proteases"/>
    <property type="match status" value="2"/>
</dbReference>
<dbReference type="PANTHER" id="PTHR47967:SF46">
    <property type="entry name" value="ASPARTIC PROTEINASE NEPENTHESIN-1"/>
    <property type="match status" value="1"/>
</dbReference>
<dbReference type="PRINTS" id="PR00792">
    <property type="entry name" value="PEPSIN"/>
</dbReference>
<dbReference type="Pfam" id="PF14541">
    <property type="entry name" value="TAXi_C"/>
    <property type="match status" value="1"/>
</dbReference>
<reference evidence="7" key="1">
    <citation type="submission" date="2025-08" db="UniProtKB">
        <authorList>
            <consortium name="RefSeq"/>
        </authorList>
    </citation>
    <scope>IDENTIFICATION</scope>
</reference>
<dbReference type="STRING" id="4432.A0A1U8A822"/>
<dbReference type="SUPFAM" id="SSF50630">
    <property type="entry name" value="Acid proteases"/>
    <property type="match status" value="1"/>
</dbReference>
<dbReference type="InterPro" id="IPR021109">
    <property type="entry name" value="Peptidase_aspartic_dom_sf"/>
</dbReference>
<evidence type="ECO:0000256" key="3">
    <source>
        <dbReference type="ARBA" id="ARBA00022750"/>
    </source>
</evidence>
<dbReference type="eggNOG" id="KOG1339">
    <property type="taxonomic scope" value="Eukaryota"/>
</dbReference>
<proteinExistence type="inferred from homology"/>
<dbReference type="GO" id="GO:0004190">
    <property type="term" value="F:aspartic-type endopeptidase activity"/>
    <property type="evidence" value="ECO:0000318"/>
    <property type="project" value="GO_Central"/>
</dbReference>
<dbReference type="KEGG" id="nnu:104601196"/>
<evidence type="ECO:0000313" key="6">
    <source>
        <dbReference type="Proteomes" id="UP000189703"/>
    </source>
</evidence>
<evidence type="ECO:0000256" key="4">
    <source>
        <dbReference type="ARBA" id="ARBA00022801"/>
    </source>
</evidence>
<keyword evidence="5" id="KW-0325">Glycoprotein</keyword>
<dbReference type="CDD" id="cd05476">
    <property type="entry name" value="pepsin_A_like_plant"/>
    <property type="match status" value="1"/>
</dbReference>
<gene>
    <name evidence="7" type="primary">LOC104601196</name>
</gene>
<dbReference type="OMA" id="PIHCYDP"/>
<dbReference type="InterPro" id="IPR032861">
    <property type="entry name" value="TAXi_N"/>
</dbReference>
<dbReference type="InterPro" id="IPR001461">
    <property type="entry name" value="Aspartic_peptidase_A1"/>
</dbReference>
<dbReference type="RefSeq" id="XP_010262754.1">
    <property type="nucleotide sequence ID" value="XM_010264452.2"/>
</dbReference>
<dbReference type="Pfam" id="PF14543">
    <property type="entry name" value="TAXi_N"/>
    <property type="match status" value="1"/>
</dbReference>
<evidence type="ECO:0000256" key="2">
    <source>
        <dbReference type="ARBA" id="ARBA00022670"/>
    </source>
</evidence>
<dbReference type="InterPro" id="IPR051708">
    <property type="entry name" value="Plant_Aspart_Prot_A1"/>
</dbReference>
<name>A0A1U8A822_NELNU</name>
<dbReference type="OrthoDB" id="2747330at2759"/>
<keyword evidence="4" id="KW-0378">Hydrolase</keyword>
<dbReference type="FunFam" id="2.40.70.10:FF:000215">
    <property type="entry name" value="Aspartyl protease family protein 2"/>
    <property type="match status" value="1"/>
</dbReference>
<organism evidence="6 7">
    <name type="scientific">Nelumbo nucifera</name>
    <name type="common">Sacred lotus</name>
    <dbReference type="NCBI Taxonomy" id="4432"/>
    <lineage>
        <taxon>Eukaryota</taxon>
        <taxon>Viridiplantae</taxon>
        <taxon>Streptophyta</taxon>
        <taxon>Embryophyta</taxon>
        <taxon>Tracheophyta</taxon>
        <taxon>Spermatophyta</taxon>
        <taxon>Magnoliopsida</taxon>
        <taxon>Proteales</taxon>
        <taxon>Nelumbonaceae</taxon>
        <taxon>Nelumbo</taxon>
    </lineage>
</organism>
<evidence type="ECO:0000256" key="5">
    <source>
        <dbReference type="ARBA" id="ARBA00023180"/>
    </source>
</evidence>
<dbReference type="PANTHER" id="PTHR47967">
    <property type="entry name" value="OS07G0603500 PROTEIN-RELATED"/>
    <property type="match status" value="1"/>
</dbReference>
<evidence type="ECO:0000256" key="1">
    <source>
        <dbReference type="ARBA" id="ARBA00007447"/>
    </source>
</evidence>
<dbReference type="InterPro" id="IPR032799">
    <property type="entry name" value="TAXi_C"/>
</dbReference>
<dbReference type="GeneID" id="104601196"/>
<evidence type="ECO:0000313" key="7">
    <source>
        <dbReference type="RefSeq" id="XP_010262754.1"/>
    </source>
</evidence>
<dbReference type="Proteomes" id="UP000189703">
    <property type="component" value="Unplaced"/>
</dbReference>
<dbReference type="InterPro" id="IPR034161">
    <property type="entry name" value="Pepsin-like_plant"/>
</dbReference>
<accession>A0A1U8A822</accession>
<dbReference type="FunFam" id="2.40.70.10:FF:000033">
    <property type="entry name" value="Aspartyl protease family protein"/>
    <property type="match status" value="1"/>
</dbReference>
<keyword evidence="2 7" id="KW-0645">Protease</keyword>
<sequence>MVVWIPLSRVFFLCILLLFSLTDLCNSQADFNNKTSTGYLKLRLLHRNPFVSPAQALSLDSHRLSVLYSALQSRKSLKSPVVSGASTGFGQYFVDFRIGSPPQKLLLVADTGSDLVWVKCSACRNCSKHAPGLAFLARHSTTFAPIHCYDPACQLVPHPVKHQPCNHTLLHSTCRYEYLYADESRTSGFFSRETVTLNTSFGRVARLKKLAFGCGFHISGPSVSGASFNGAHGVMGLGRGPTSFSSQVGKRFGYKFSYCLMDYTISPPPTSYLLIGETQPITRKQMMSFTPLHTSALSPSFYYIGIKSVFIDGVGLPIDPSIWALDNQGNGGTVIDSGTTLTFIAEPAYRQVLTAFKKRIRLPRTTDPSSSLDFCVNVSGVANPSLPKLSFRLEGDSVFSPPARNYFIDAAEGVKCLAMRPVTTPSGFSIIGNLMQQGFLFEFDRERSRLGFSRHGCALP</sequence>
<dbReference type="AlphaFoldDB" id="A0A1U8A822"/>
<protein>
    <submittedName>
        <fullName evidence="7">Aspartyl protease family protein 2</fullName>
    </submittedName>
</protein>
<dbReference type="GO" id="GO:0006508">
    <property type="term" value="P:proteolysis"/>
    <property type="evidence" value="ECO:0007669"/>
    <property type="project" value="UniProtKB-KW"/>
</dbReference>
<keyword evidence="3" id="KW-0064">Aspartyl protease</keyword>
<keyword evidence="6" id="KW-1185">Reference proteome</keyword>
<dbReference type="InterPro" id="IPR033121">
    <property type="entry name" value="PEPTIDASE_A1"/>
</dbReference>